<dbReference type="VEuPathDB" id="FungiDB:CHGG_06235"/>
<proteinExistence type="predicted"/>
<reference evidence="3" key="1">
    <citation type="journal article" date="2015" name="Genome Announc.">
        <title>Draft genome sequence of the cellulolytic fungus Chaetomium globosum.</title>
        <authorList>
            <person name="Cuomo C.A."/>
            <person name="Untereiner W.A."/>
            <person name="Ma L.-J."/>
            <person name="Grabherr M."/>
            <person name="Birren B.W."/>
        </authorList>
    </citation>
    <scope>NUCLEOTIDE SEQUENCE [LARGE SCALE GENOMIC DNA]</scope>
    <source>
        <strain evidence="3">ATCC 6205 / CBS 148.51 / DSM 1962 / NBRC 6347 / NRRL 1970</strain>
    </source>
</reference>
<dbReference type="AlphaFoldDB" id="Q2H530"/>
<organism evidence="2 3">
    <name type="scientific">Chaetomium globosum (strain ATCC 6205 / CBS 148.51 / DSM 1962 / NBRC 6347 / NRRL 1970)</name>
    <name type="common">Soil fungus</name>
    <dbReference type="NCBI Taxonomy" id="306901"/>
    <lineage>
        <taxon>Eukaryota</taxon>
        <taxon>Fungi</taxon>
        <taxon>Dikarya</taxon>
        <taxon>Ascomycota</taxon>
        <taxon>Pezizomycotina</taxon>
        <taxon>Sordariomycetes</taxon>
        <taxon>Sordariomycetidae</taxon>
        <taxon>Sordariales</taxon>
        <taxon>Chaetomiaceae</taxon>
        <taxon>Chaetomium</taxon>
    </lineage>
</organism>
<feature type="compositionally biased region" description="Pro residues" evidence="1">
    <location>
        <begin position="44"/>
        <end position="74"/>
    </location>
</feature>
<dbReference type="InParanoid" id="Q2H530"/>
<dbReference type="Proteomes" id="UP000001056">
    <property type="component" value="Unassembled WGS sequence"/>
</dbReference>
<evidence type="ECO:0000313" key="2">
    <source>
        <dbReference type="EMBL" id="EAQ89616.1"/>
    </source>
</evidence>
<dbReference type="RefSeq" id="XP_001222330.1">
    <property type="nucleotide sequence ID" value="XM_001222329.1"/>
</dbReference>
<evidence type="ECO:0000256" key="1">
    <source>
        <dbReference type="SAM" id="MobiDB-lite"/>
    </source>
</evidence>
<gene>
    <name evidence="2" type="ORF">CHGG_06235</name>
</gene>
<evidence type="ECO:0000313" key="3">
    <source>
        <dbReference type="Proteomes" id="UP000001056"/>
    </source>
</evidence>
<dbReference type="GeneID" id="4390359"/>
<dbReference type="EMBL" id="CH408031">
    <property type="protein sequence ID" value="EAQ89616.1"/>
    <property type="molecule type" value="Genomic_DNA"/>
</dbReference>
<protein>
    <submittedName>
        <fullName evidence="2">Uncharacterized protein</fullName>
    </submittedName>
</protein>
<keyword evidence="3" id="KW-1185">Reference proteome</keyword>
<feature type="region of interest" description="Disordered" evidence="1">
    <location>
        <begin position="1"/>
        <end position="83"/>
    </location>
</feature>
<sequence length="174" mass="19883">MDYFAGHFPPMGLDEQGRDGDYPATRSEFSKNKNKYAAATPEPTQSPSPEPPKPPEPPPSPEQPETPPPSPPRPKPGKRPAYSGKSVYFNIGSLDSRYVLRIDLEKFPLPPVDLGNPKRKYPDSQCWDLVYDMSWGQMNLMDLEDFVPPQWWSFDWAFDPKIKEHPDEETVFAF</sequence>
<name>Q2H530_CHAGB</name>
<accession>Q2H530</accession>
<dbReference type="HOGENOM" id="CLU_1539833_0_0_1"/>